<organism evidence="3 4">
    <name type="scientific">Citrobacter youngae ATCC 29220</name>
    <dbReference type="NCBI Taxonomy" id="500640"/>
    <lineage>
        <taxon>Bacteria</taxon>
        <taxon>Pseudomonadati</taxon>
        <taxon>Pseudomonadota</taxon>
        <taxon>Gammaproteobacteria</taxon>
        <taxon>Enterobacterales</taxon>
        <taxon>Enterobacteriaceae</taxon>
        <taxon>Citrobacter</taxon>
        <taxon>Citrobacter freundii complex</taxon>
    </lineage>
</organism>
<dbReference type="InterPro" id="IPR036937">
    <property type="entry name" value="Adhesion_dom_fimbrial_sf"/>
</dbReference>
<dbReference type="PANTHER" id="PTHR33420">
    <property type="entry name" value="FIMBRIAL SUBUNIT ELFA-RELATED"/>
    <property type="match status" value="1"/>
</dbReference>
<evidence type="ECO:0000313" key="3">
    <source>
        <dbReference type="EMBL" id="EFE07611.1"/>
    </source>
</evidence>
<feature type="chain" id="PRO_5003053980" evidence="1">
    <location>
        <begin position="29"/>
        <end position="194"/>
    </location>
</feature>
<dbReference type="eggNOG" id="COG3539">
    <property type="taxonomic scope" value="Bacteria"/>
</dbReference>
<dbReference type="Pfam" id="PF00419">
    <property type="entry name" value="Fimbrial"/>
    <property type="match status" value="1"/>
</dbReference>
<dbReference type="InterPro" id="IPR000259">
    <property type="entry name" value="Adhesion_dom_fimbrial"/>
</dbReference>
<evidence type="ECO:0000256" key="1">
    <source>
        <dbReference type="SAM" id="SignalP"/>
    </source>
</evidence>
<dbReference type="PANTHER" id="PTHR33420:SF33">
    <property type="entry name" value="MINOR FIMBRIAL SUBUNIT"/>
    <property type="match status" value="1"/>
</dbReference>
<dbReference type="GO" id="GO:0009289">
    <property type="term" value="C:pilus"/>
    <property type="evidence" value="ECO:0007669"/>
    <property type="project" value="InterPro"/>
</dbReference>
<dbReference type="EMBL" id="ABWL02000016">
    <property type="protein sequence ID" value="EFE07611.1"/>
    <property type="molecule type" value="Genomic_DNA"/>
</dbReference>
<dbReference type="InterPro" id="IPR050263">
    <property type="entry name" value="Bact_Fimbrial_Adh_Pro"/>
</dbReference>
<sequence length="194" mass="20287">MMKIMNIKKLYLLGCSSLLIATALPSLAVTLDVTFTANIRETTCDMAIEGGSGDGQNNTIPIGTGEKVSMDKIVNGDSAAQTTFKLKITECPSSLAALKTTVSGTQSALKNTALDNESTDSAAASYIGLTIARTTTPDAPFVIGSTTDNERLVWSTTEIANKEVPLVATLIETSSGKGTTGPFSALATFNFTYE</sequence>
<keyword evidence="1" id="KW-0732">Signal</keyword>
<dbReference type="Gene3D" id="2.60.40.1090">
    <property type="entry name" value="Fimbrial-type adhesion domain"/>
    <property type="match status" value="1"/>
</dbReference>
<dbReference type="HOGENOM" id="CLU_119932_0_0_6"/>
<feature type="domain" description="Fimbrial-type adhesion" evidence="2">
    <location>
        <begin position="34"/>
        <end position="193"/>
    </location>
</feature>
<dbReference type="InterPro" id="IPR008966">
    <property type="entry name" value="Adhesion_dom_sf"/>
</dbReference>
<dbReference type="Proteomes" id="UP000003880">
    <property type="component" value="Unassembled WGS sequence"/>
</dbReference>
<dbReference type="SUPFAM" id="SSF49401">
    <property type="entry name" value="Bacterial adhesins"/>
    <property type="match status" value="1"/>
</dbReference>
<dbReference type="GO" id="GO:0043709">
    <property type="term" value="P:cell adhesion involved in single-species biofilm formation"/>
    <property type="evidence" value="ECO:0007669"/>
    <property type="project" value="TreeGrafter"/>
</dbReference>
<evidence type="ECO:0000313" key="4">
    <source>
        <dbReference type="Proteomes" id="UP000003880"/>
    </source>
</evidence>
<dbReference type="AlphaFoldDB" id="D4BFD2"/>
<accession>D4BFD2</accession>
<proteinExistence type="predicted"/>
<evidence type="ECO:0000259" key="2">
    <source>
        <dbReference type="Pfam" id="PF00419"/>
    </source>
</evidence>
<comment type="caution">
    <text evidence="3">The sequence shown here is derived from an EMBL/GenBank/DDBJ whole genome shotgun (WGS) entry which is preliminary data.</text>
</comment>
<name>D4BFD2_9ENTR</name>
<gene>
    <name evidence="3" type="ORF">CIT292_09499</name>
</gene>
<dbReference type="NCBIfam" id="NF011834">
    <property type="entry name" value="PRK15306.1"/>
    <property type="match status" value="1"/>
</dbReference>
<reference evidence="3 4" key="1">
    <citation type="submission" date="2010-02" db="EMBL/GenBank/DDBJ databases">
        <authorList>
            <person name="Weinstock G."/>
            <person name="Sodergren E."/>
            <person name="Clifton S."/>
            <person name="Fulton L."/>
            <person name="Fulton B."/>
            <person name="Courtney L."/>
            <person name="Fronick C."/>
            <person name="Harrison M."/>
            <person name="Strong C."/>
            <person name="Farmer C."/>
            <person name="Delahaunty K."/>
            <person name="Markovic C."/>
            <person name="Hall O."/>
            <person name="Minx P."/>
            <person name="Tomlinson C."/>
            <person name="Mitreva M."/>
            <person name="Nelson J."/>
            <person name="Hou S."/>
            <person name="Wollam A."/>
            <person name="Pepin K.H."/>
            <person name="Johnson M."/>
            <person name="Bhonagiri V."/>
            <person name="Zhang X."/>
            <person name="Suruliraj S."/>
            <person name="Warren W."/>
            <person name="Chinwalla A."/>
            <person name="Mardis E.R."/>
            <person name="Wilson R.K."/>
        </authorList>
    </citation>
    <scope>NUCLEOTIDE SEQUENCE [LARGE SCALE GENOMIC DNA]</scope>
    <source>
        <strain evidence="3 4">ATCC 29220</strain>
    </source>
</reference>
<feature type="signal peptide" evidence="1">
    <location>
        <begin position="1"/>
        <end position="28"/>
    </location>
</feature>
<protein>
    <submittedName>
        <fullName evidence="3">Fimbrial protein</fullName>
    </submittedName>
</protein>